<keyword evidence="2" id="KW-0812">Transmembrane</keyword>
<reference evidence="4" key="1">
    <citation type="submission" date="2016-10" db="EMBL/GenBank/DDBJ databases">
        <authorList>
            <person name="Varghese N."/>
            <person name="Submissions S."/>
        </authorList>
    </citation>
    <scope>NUCLEOTIDE SEQUENCE [LARGE SCALE GENOMIC DNA]</scope>
    <source>
        <strain evidence="4">DSM 3695</strain>
    </source>
</reference>
<keyword evidence="2" id="KW-1133">Transmembrane helix</keyword>
<feature type="coiled-coil region" evidence="1">
    <location>
        <begin position="60"/>
        <end position="87"/>
    </location>
</feature>
<dbReference type="OrthoDB" id="9901489at2"/>
<evidence type="ECO:0000313" key="4">
    <source>
        <dbReference type="Proteomes" id="UP000199310"/>
    </source>
</evidence>
<dbReference type="Proteomes" id="UP000199310">
    <property type="component" value="Unassembled WGS sequence"/>
</dbReference>
<evidence type="ECO:0000256" key="1">
    <source>
        <dbReference type="SAM" id="Coils"/>
    </source>
</evidence>
<dbReference type="STRING" id="29529.SAMN04488122_2497"/>
<evidence type="ECO:0000256" key="2">
    <source>
        <dbReference type="SAM" id="Phobius"/>
    </source>
</evidence>
<proteinExistence type="predicted"/>
<accession>A0A1I0R999</accession>
<sequence length="104" mass="11936">MSINRSIYDTLDKSLRKDFVVGAFIGCVMAIAGLFSWGIHNEAQVIDCNERFAAFALDLQQKTQRKLDEKNKEIDSLKLQAALELKKVTEIRKKIESQIKYKTK</sequence>
<dbReference type="EMBL" id="FOJG01000001">
    <property type="protein sequence ID" value="SEW37341.1"/>
    <property type="molecule type" value="Genomic_DNA"/>
</dbReference>
<dbReference type="AlphaFoldDB" id="A0A1I0R999"/>
<keyword evidence="4" id="KW-1185">Reference proteome</keyword>
<feature type="transmembrane region" description="Helical" evidence="2">
    <location>
        <begin position="20"/>
        <end position="39"/>
    </location>
</feature>
<protein>
    <submittedName>
        <fullName evidence="3">Uncharacterized protein</fullName>
    </submittedName>
</protein>
<name>A0A1I0R999_9BACT</name>
<organism evidence="3 4">
    <name type="scientific">Chitinophaga arvensicola</name>
    <dbReference type="NCBI Taxonomy" id="29529"/>
    <lineage>
        <taxon>Bacteria</taxon>
        <taxon>Pseudomonadati</taxon>
        <taxon>Bacteroidota</taxon>
        <taxon>Chitinophagia</taxon>
        <taxon>Chitinophagales</taxon>
        <taxon>Chitinophagaceae</taxon>
        <taxon>Chitinophaga</taxon>
    </lineage>
</organism>
<keyword evidence="2" id="KW-0472">Membrane</keyword>
<evidence type="ECO:0000313" key="3">
    <source>
        <dbReference type="EMBL" id="SEW37341.1"/>
    </source>
</evidence>
<gene>
    <name evidence="3" type="ORF">SAMN04488122_2497</name>
</gene>
<keyword evidence="1" id="KW-0175">Coiled coil</keyword>
<dbReference type="RefSeq" id="WP_089895098.1">
    <property type="nucleotide sequence ID" value="NZ_FOJG01000001.1"/>
</dbReference>